<accession>A0ACA9MCT4</accession>
<dbReference type="Proteomes" id="UP000789366">
    <property type="component" value="Unassembled WGS sequence"/>
</dbReference>
<comment type="caution">
    <text evidence="1">The sequence shown here is derived from an EMBL/GenBank/DDBJ whole genome shotgun (WGS) entry which is preliminary data.</text>
</comment>
<evidence type="ECO:0000313" key="1">
    <source>
        <dbReference type="EMBL" id="CAG8570572.1"/>
    </source>
</evidence>
<proteinExistence type="predicted"/>
<reference evidence="1" key="1">
    <citation type="submission" date="2021-06" db="EMBL/GenBank/DDBJ databases">
        <authorList>
            <person name="Kallberg Y."/>
            <person name="Tangrot J."/>
            <person name="Rosling A."/>
        </authorList>
    </citation>
    <scope>NUCLEOTIDE SEQUENCE</scope>
    <source>
        <strain evidence="1">28 12/20/2015</strain>
    </source>
</reference>
<organism evidence="1 2">
    <name type="scientific">Cetraspora pellucida</name>
    <dbReference type="NCBI Taxonomy" id="1433469"/>
    <lineage>
        <taxon>Eukaryota</taxon>
        <taxon>Fungi</taxon>
        <taxon>Fungi incertae sedis</taxon>
        <taxon>Mucoromycota</taxon>
        <taxon>Glomeromycotina</taxon>
        <taxon>Glomeromycetes</taxon>
        <taxon>Diversisporales</taxon>
        <taxon>Gigasporaceae</taxon>
        <taxon>Cetraspora</taxon>
    </lineage>
</organism>
<protein>
    <submittedName>
        <fullName evidence="1">13122_t:CDS:1</fullName>
    </submittedName>
</protein>
<dbReference type="EMBL" id="CAJVPW010006569">
    <property type="protein sequence ID" value="CAG8570572.1"/>
    <property type="molecule type" value="Genomic_DNA"/>
</dbReference>
<keyword evidence="2" id="KW-1185">Reference proteome</keyword>
<sequence length="305" mass="35163">LVHTHIQQDKDQKSSVSRFQSPTSAPVVYAREKDQKREKPKPISKIQASILQNKNQENDSKAGPSSSTQAYREIKPSKVSPRADDEAFEEIIPQKRMQNSTSQKAIIPLIKNPVYTFNKHQDNEQEYADAPYMHQLVASAYKQITDKLANTRCTINSDNSDIIDQTTGKPTDNCIKDALEYYFADKTDREDELRYLYQYLEVERRNSYSKACNHQLYIIHLMALTNITQSDEANFEADNKKCDEAYGESMQKLAEQKANKLIHINEVLTVKADQIETKKDKKRFAKSDTCWICKEKIAIDKKKVK</sequence>
<name>A0ACA9MCT4_9GLOM</name>
<gene>
    <name evidence="1" type="ORF">SPELUC_LOCUS5978</name>
</gene>
<feature type="non-terminal residue" evidence="1">
    <location>
        <position position="1"/>
    </location>
</feature>
<evidence type="ECO:0000313" key="2">
    <source>
        <dbReference type="Proteomes" id="UP000789366"/>
    </source>
</evidence>